<evidence type="ECO:0000313" key="2">
    <source>
        <dbReference type="Proteomes" id="UP001164250"/>
    </source>
</evidence>
<protein>
    <submittedName>
        <fullName evidence="1">Uncharacterized protein</fullName>
    </submittedName>
</protein>
<proteinExistence type="predicted"/>
<gene>
    <name evidence="1" type="ORF">Patl1_34776</name>
</gene>
<name>A0ACC0ZWJ5_9ROSI</name>
<dbReference type="EMBL" id="CM047910">
    <property type="protein sequence ID" value="KAJ0076038.1"/>
    <property type="molecule type" value="Genomic_DNA"/>
</dbReference>
<organism evidence="1 2">
    <name type="scientific">Pistacia atlantica</name>
    <dbReference type="NCBI Taxonomy" id="434234"/>
    <lineage>
        <taxon>Eukaryota</taxon>
        <taxon>Viridiplantae</taxon>
        <taxon>Streptophyta</taxon>
        <taxon>Embryophyta</taxon>
        <taxon>Tracheophyta</taxon>
        <taxon>Spermatophyta</taxon>
        <taxon>Magnoliopsida</taxon>
        <taxon>eudicotyledons</taxon>
        <taxon>Gunneridae</taxon>
        <taxon>Pentapetalae</taxon>
        <taxon>rosids</taxon>
        <taxon>malvids</taxon>
        <taxon>Sapindales</taxon>
        <taxon>Anacardiaceae</taxon>
        <taxon>Pistacia</taxon>
    </lineage>
</organism>
<evidence type="ECO:0000313" key="1">
    <source>
        <dbReference type="EMBL" id="KAJ0076038.1"/>
    </source>
</evidence>
<keyword evidence="2" id="KW-1185">Reference proteome</keyword>
<dbReference type="Proteomes" id="UP001164250">
    <property type="component" value="Chromosome 15"/>
</dbReference>
<reference evidence="2" key="1">
    <citation type="journal article" date="2023" name="G3 (Bethesda)">
        <title>Genome assembly and association tests identify interacting loci associated with vigor, precocity, and sex in interspecific pistachio rootstocks.</title>
        <authorList>
            <person name="Palmer W."/>
            <person name="Jacygrad E."/>
            <person name="Sagayaradj S."/>
            <person name="Cavanaugh K."/>
            <person name="Han R."/>
            <person name="Bertier L."/>
            <person name="Beede B."/>
            <person name="Kafkas S."/>
            <person name="Golino D."/>
            <person name="Preece J."/>
            <person name="Michelmore R."/>
        </authorList>
    </citation>
    <scope>NUCLEOTIDE SEQUENCE [LARGE SCALE GENOMIC DNA]</scope>
</reference>
<comment type="caution">
    <text evidence="1">The sequence shown here is derived from an EMBL/GenBank/DDBJ whole genome shotgun (WGS) entry which is preliminary data.</text>
</comment>
<accession>A0ACC0ZWJ5</accession>
<sequence length="98" mass="11148">MEVRFLAWFLFILCTLCLTCLGFEGFPTSKVEDFNLTEPKFGGQLHVRHAAANISIGLYAESERRGLEGNHDIINERKGTERKGNLWRWKSGSSSTQK</sequence>